<dbReference type="AlphaFoldDB" id="A0A1I3UYZ9"/>
<dbReference type="Gene3D" id="3.40.309.10">
    <property type="entry name" value="Aldehyde Dehydrogenase, Chain A, domain 2"/>
    <property type="match status" value="1"/>
</dbReference>
<dbReference type="Gene3D" id="3.40.605.10">
    <property type="entry name" value="Aldehyde Dehydrogenase, Chain A, domain 1"/>
    <property type="match status" value="1"/>
</dbReference>
<dbReference type="PANTHER" id="PTHR42804:SF1">
    <property type="entry name" value="ALDEHYDE DEHYDROGENASE-RELATED"/>
    <property type="match status" value="1"/>
</dbReference>
<evidence type="ECO:0000256" key="3">
    <source>
        <dbReference type="ARBA" id="ARBA00024226"/>
    </source>
</evidence>
<dbReference type="InterPro" id="IPR016161">
    <property type="entry name" value="Ald_DH/histidinol_DH"/>
</dbReference>
<dbReference type="InterPro" id="IPR016162">
    <property type="entry name" value="Ald_DH_N"/>
</dbReference>
<dbReference type="RefSeq" id="WP_093847545.1">
    <property type="nucleotide sequence ID" value="NZ_FOSG01000002.1"/>
</dbReference>
<dbReference type="PROSITE" id="PS00070">
    <property type="entry name" value="ALDEHYDE_DEHYDR_CYS"/>
    <property type="match status" value="1"/>
</dbReference>
<evidence type="ECO:0000256" key="1">
    <source>
        <dbReference type="ARBA" id="ARBA00009986"/>
    </source>
</evidence>
<reference evidence="7" key="1">
    <citation type="submission" date="2016-10" db="EMBL/GenBank/DDBJ databases">
        <authorList>
            <person name="Varghese N."/>
            <person name="Submissions S."/>
        </authorList>
    </citation>
    <scope>NUCLEOTIDE SEQUENCE [LARGE SCALE GENOMIC DNA]</scope>
    <source>
        <strain evidence="7">PL19</strain>
    </source>
</reference>
<protein>
    <recommendedName>
        <fullName evidence="3">aldehyde dehydrogenase (NAD(+))</fullName>
        <ecNumber evidence="3">1.2.1.3</ecNumber>
    </recommendedName>
</protein>
<dbReference type="InterPro" id="IPR016160">
    <property type="entry name" value="Ald_DH_CS_CYS"/>
</dbReference>
<proteinExistence type="inferred from homology"/>
<dbReference type="OrthoDB" id="6882680at2"/>
<evidence type="ECO:0000313" key="6">
    <source>
        <dbReference type="EMBL" id="SFJ88654.1"/>
    </source>
</evidence>
<accession>A0A1I3UYZ9</accession>
<organism evidence="6 7">
    <name type="scientific">Streptomyces pini</name>
    <dbReference type="NCBI Taxonomy" id="1520580"/>
    <lineage>
        <taxon>Bacteria</taxon>
        <taxon>Bacillati</taxon>
        <taxon>Actinomycetota</taxon>
        <taxon>Actinomycetes</taxon>
        <taxon>Kitasatosporales</taxon>
        <taxon>Streptomycetaceae</taxon>
        <taxon>Streptomyces</taxon>
    </lineage>
</organism>
<comment type="catalytic activity">
    <reaction evidence="4">
        <text>an aldehyde + NAD(+) + H2O = a carboxylate + NADH + 2 H(+)</text>
        <dbReference type="Rhea" id="RHEA:16185"/>
        <dbReference type="ChEBI" id="CHEBI:15377"/>
        <dbReference type="ChEBI" id="CHEBI:15378"/>
        <dbReference type="ChEBI" id="CHEBI:17478"/>
        <dbReference type="ChEBI" id="CHEBI:29067"/>
        <dbReference type="ChEBI" id="CHEBI:57540"/>
        <dbReference type="ChEBI" id="CHEBI:57945"/>
        <dbReference type="EC" id="1.2.1.3"/>
    </reaction>
</comment>
<dbReference type="Pfam" id="PF00171">
    <property type="entry name" value="Aldedh"/>
    <property type="match status" value="1"/>
</dbReference>
<name>A0A1I3UYZ9_9ACTN</name>
<evidence type="ECO:0000313" key="7">
    <source>
        <dbReference type="Proteomes" id="UP000198928"/>
    </source>
</evidence>
<dbReference type="InterPro" id="IPR015590">
    <property type="entry name" value="Aldehyde_DH_dom"/>
</dbReference>
<evidence type="ECO:0000259" key="5">
    <source>
        <dbReference type="Pfam" id="PF00171"/>
    </source>
</evidence>
<dbReference type="EMBL" id="FOSG01000002">
    <property type="protein sequence ID" value="SFJ88654.1"/>
    <property type="molecule type" value="Genomic_DNA"/>
</dbReference>
<dbReference type="InterPro" id="IPR016163">
    <property type="entry name" value="Ald_DH_C"/>
</dbReference>
<dbReference type="Proteomes" id="UP000198928">
    <property type="component" value="Unassembled WGS sequence"/>
</dbReference>
<evidence type="ECO:0000256" key="4">
    <source>
        <dbReference type="ARBA" id="ARBA00049194"/>
    </source>
</evidence>
<keyword evidence="7" id="KW-1185">Reference proteome</keyword>
<comment type="similarity">
    <text evidence="1">Belongs to the aldehyde dehydrogenase family.</text>
</comment>
<dbReference type="EC" id="1.2.1.3" evidence="3"/>
<dbReference type="SUPFAM" id="SSF53720">
    <property type="entry name" value="ALDH-like"/>
    <property type="match status" value="1"/>
</dbReference>
<feature type="domain" description="Aldehyde dehydrogenase" evidence="5">
    <location>
        <begin position="14"/>
        <end position="465"/>
    </location>
</feature>
<dbReference type="PANTHER" id="PTHR42804">
    <property type="entry name" value="ALDEHYDE DEHYDROGENASE"/>
    <property type="match status" value="1"/>
</dbReference>
<gene>
    <name evidence="6" type="ORF">SAMN05192584_10264</name>
</gene>
<dbReference type="GO" id="GO:0004029">
    <property type="term" value="F:aldehyde dehydrogenase (NAD+) activity"/>
    <property type="evidence" value="ECO:0007669"/>
    <property type="project" value="UniProtKB-EC"/>
</dbReference>
<sequence>MNTPPAPAADSPVISRNPADPSDILIELYGCGPETATRAVRRAARAQSEWLAAGAAARSAALRRAGDAVEIASEELAGLLVREVGKPLAEARGELARTAAIWRYYAQLPYDATGAVHEPASGPGLLLTRRRPHGVAGLITPWNFPLAIPSWKAAPALAAGNAVVLKPAPEATACALRLAEILKEVLPADVLQVVPGGAEAGAALIGLADVVSFTGSTAVGAVVARAAAARGIPAQAEMGGHNAAVVLPDANIGKAAADIAAAIAGYAGQKCTATRRVIAVGSALPKLREALAEALRELPARDPHAAAAVCGPVISKAARDRVVRARDSALSTGARALAGGGRRGSGAAAGWYVDPVLLENVPAAHELHRREIFGPIAVLSGAADFDEAVQAANSGHYGLVASLHTGDLAKALSAVDRLTAGMLRVNAPTTGVDFHLPFGGEKDSSYGMREQGHAAMDFYTSSRTVSLLPAASA</sequence>
<keyword evidence="2" id="KW-0560">Oxidoreductase</keyword>
<evidence type="ECO:0000256" key="2">
    <source>
        <dbReference type="ARBA" id="ARBA00023002"/>
    </source>
</evidence>